<dbReference type="PRINTS" id="PR00455">
    <property type="entry name" value="HTHTETR"/>
</dbReference>
<comment type="caution">
    <text evidence="6">The sequence shown here is derived from an EMBL/GenBank/DDBJ whole genome shotgun (WGS) entry which is preliminary data.</text>
</comment>
<evidence type="ECO:0000256" key="2">
    <source>
        <dbReference type="ARBA" id="ARBA00023125"/>
    </source>
</evidence>
<proteinExistence type="predicted"/>
<dbReference type="EMBL" id="JASGBQ010000002">
    <property type="protein sequence ID" value="MDI9241294.1"/>
    <property type="molecule type" value="Genomic_DNA"/>
</dbReference>
<dbReference type="PANTHER" id="PTHR30055">
    <property type="entry name" value="HTH-TYPE TRANSCRIPTIONAL REGULATOR RUTR"/>
    <property type="match status" value="1"/>
</dbReference>
<keyword evidence="2 4" id="KW-0238">DNA-binding</keyword>
<sequence>MDTKQKILLEALRLFSQRGYDAVSVEQIAAAVGIKAPSLYKHYKSKQDIFHAIFDETARRYDEFTDTISVHVNNSEEDAKTFEEITEDDLVEKVKALISYSLHDEYVSRFRRMMTIEQYRSKELSDLYSQRYVHQIHNYHTELFGKMIAAGVLAEEDPCILAMMYDAPILVLLGECDRHPEKEEECRKKLEAHVRLFYRTFNSRRKG</sequence>
<dbReference type="InterPro" id="IPR050109">
    <property type="entry name" value="HTH-type_TetR-like_transc_reg"/>
</dbReference>
<dbReference type="GO" id="GO:0003700">
    <property type="term" value="F:DNA-binding transcription factor activity"/>
    <property type="evidence" value="ECO:0007669"/>
    <property type="project" value="TreeGrafter"/>
</dbReference>
<dbReference type="Gene3D" id="1.10.357.10">
    <property type="entry name" value="Tetracycline Repressor, domain 2"/>
    <property type="match status" value="1"/>
</dbReference>
<dbReference type="InterPro" id="IPR009057">
    <property type="entry name" value="Homeodomain-like_sf"/>
</dbReference>
<dbReference type="GO" id="GO:0000976">
    <property type="term" value="F:transcription cis-regulatory region binding"/>
    <property type="evidence" value="ECO:0007669"/>
    <property type="project" value="TreeGrafter"/>
</dbReference>
<evidence type="ECO:0000313" key="6">
    <source>
        <dbReference type="EMBL" id="MDI9241294.1"/>
    </source>
</evidence>
<organism evidence="6 7">
    <name type="scientific">Fusibacillus kribbianus</name>
    <dbReference type="NCBI Taxonomy" id="3044208"/>
    <lineage>
        <taxon>Bacteria</taxon>
        <taxon>Bacillati</taxon>
        <taxon>Bacillota</taxon>
        <taxon>Clostridia</taxon>
        <taxon>Lachnospirales</taxon>
        <taxon>Lachnospiraceae</taxon>
        <taxon>Fusibacillus</taxon>
    </lineage>
</organism>
<reference evidence="6 7" key="1">
    <citation type="submission" date="2023-05" db="EMBL/GenBank/DDBJ databases">
        <title>[ruminococcus] sp. nov., isolated from a pig farm feces dump.</title>
        <authorList>
            <person name="Chang Y.-H."/>
        </authorList>
    </citation>
    <scope>NUCLEOTIDE SEQUENCE [LARGE SCALE GENOMIC DNA]</scope>
    <source>
        <strain evidence="6 7">YH-rum2234</strain>
    </source>
</reference>
<feature type="domain" description="HTH tetR-type" evidence="5">
    <location>
        <begin position="1"/>
        <end position="61"/>
    </location>
</feature>
<keyword evidence="1" id="KW-0805">Transcription regulation</keyword>
<evidence type="ECO:0000313" key="7">
    <source>
        <dbReference type="Proteomes" id="UP001300383"/>
    </source>
</evidence>
<evidence type="ECO:0000256" key="4">
    <source>
        <dbReference type="PROSITE-ProRule" id="PRU00335"/>
    </source>
</evidence>
<evidence type="ECO:0000256" key="3">
    <source>
        <dbReference type="ARBA" id="ARBA00023163"/>
    </source>
</evidence>
<dbReference type="AlphaFoldDB" id="A0AAP4BBA5"/>
<dbReference type="PROSITE" id="PS50977">
    <property type="entry name" value="HTH_TETR_2"/>
    <property type="match status" value="1"/>
</dbReference>
<protein>
    <submittedName>
        <fullName evidence="6">TetR/AcrR family transcriptional regulator</fullName>
    </submittedName>
</protein>
<evidence type="ECO:0000259" key="5">
    <source>
        <dbReference type="PROSITE" id="PS50977"/>
    </source>
</evidence>
<name>A0AAP4BBA5_9FIRM</name>
<gene>
    <name evidence="6" type="ORF">QJ036_02215</name>
</gene>
<evidence type="ECO:0000256" key="1">
    <source>
        <dbReference type="ARBA" id="ARBA00023015"/>
    </source>
</evidence>
<dbReference type="Pfam" id="PF00440">
    <property type="entry name" value="TetR_N"/>
    <property type="match status" value="1"/>
</dbReference>
<feature type="DNA-binding region" description="H-T-H motif" evidence="4">
    <location>
        <begin position="24"/>
        <end position="43"/>
    </location>
</feature>
<dbReference type="InterPro" id="IPR001647">
    <property type="entry name" value="HTH_TetR"/>
</dbReference>
<dbReference type="Proteomes" id="UP001300383">
    <property type="component" value="Unassembled WGS sequence"/>
</dbReference>
<keyword evidence="3" id="KW-0804">Transcription</keyword>
<dbReference type="PANTHER" id="PTHR30055:SF234">
    <property type="entry name" value="HTH-TYPE TRANSCRIPTIONAL REGULATOR BETI"/>
    <property type="match status" value="1"/>
</dbReference>
<dbReference type="RefSeq" id="WP_283229805.1">
    <property type="nucleotide sequence ID" value="NZ_JASGBQ010000002.1"/>
</dbReference>
<accession>A0AAP4BBA5</accession>
<dbReference type="SUPFAM" id="SSF46689">
    <property type="entry name" value="Homeodomain-like"/>
    <property type="match status" value="1"/>
</dbReference>
<keyword evidence="7" id="KW-1185">Reference proteome</keyword>